<dbReference type="Proteomes" id="UP000215771">
    <property type="component" value="Unassembled WGS sequence"/>
</dbReference>
<feature type="compositionally biased region" description="Gly residues" evidence="1">
    <location>
        <begin position="501"/>
        <end position="514"/>
    </location>
</feature>
<evidence type="ECO:0000313" key="3">
    <source>
        <dbReference type="Proteomes" id="UP000215771"/>
    </source>
</evidence>
<accession>A0A269PDT1</accession>
<feature type="compositionally biased region" description="Gly residues" evidence="1">
    <location>
        <begin position="409"/>
        <end position="438"/>
    </location>
</feature>
<feature type="compositionally biased region" description="Low complexity" evidence="1">
    <location>
        <begin position="515"/>
        <end position="526"/>
    </location>
</feature>
<evidence type="ECO:0008006" key="4">
    <source>
        <dbReference type="Google" id="ProtNLM"/>
    </source>
</evidence>
<comment type="caution">
    <text evidence="2">The sequence shown here is derived from an EMBL/GenBank/DDBJ whole genome shotgun (WGS) entry which is preliminary data.</text>
</comment>
<evidence type="ECO:0000313" key="2">
    <source>
        <dbReference type="EMBL" id="PAJ70060.1"/>
    </source>
</evidence>
<organism evidence="2 3">
    <name type="scientific">Corynebacterium hadale</name>
    <dbReference type="NCBI Taxonomy" id="2026255"/>
    <lineage>
        <taxon>Bacteria</taxon>
        <taxon>Bacillati</taxon>
        <taxon>Actinomycetota</taxon>
        <taxon>Actinomycetes</taxon>
        <taxon>Mycobacteriales</taxon>
        <taxon>Corynebacteriaceae</taxon>
        <taxon>Corynebacterium</taxon>
    </lineage>
</organism>
<reference evidence="2 3" key="1">
    <citation type="submission" date="2017-08" db="EMBL/GenBank/DDBJ databases">
        <authorList>
            <person name="de Groot N.N."/>
        </authorList>
    </citation>
    <scope>NUCLEOTIDE SEQUENCE [LARGE SCALE GENOMIC DNA]</scope>
    <source>
        <strain evidence="2 3">NBT06-6</strain>
    </source>
</reference>
<sequence>MLMRLADSVSNTGVDGLFNGMAAFSPVSGLDGAGRTHSRVSSTSAPEANRVLGEWLQTIADVLRVSTENTSRADNSVAGILGSIGVVERSGGAGAVSGLMTQAMSHYDNAKSFSNPRPTAGAQASLPVLHGQLMTTQVAQATAAAAFWGQNAALIQSVIAQLPGVAAMLADSADTEFVARAVDKLGDVARVGQEYVARSVAMQGHAAGLAQVAGAEQLMAHGAMSVYAGLPGPSRLAFERSYLGVFPPRLTASLQPVVPVFDRLLPDLGSIPGNGFAVPDMPEAAAAAFEDSPLPRTLRDAFSAAGLSALGNAATPAHVVAEYGMPNPEVLEQVAAKAPGGSAATQAASAGLGQIAPQPGGAFGGGAVPAGGAPLGGAAMPGPAGAGAGAGAGAAGGFAPGQTIAAGGGASSGAGGAAAGPMGAGARGRGAGRVGGGRHAAREVGGSAASAAGAIGAGAAGAGIGGALGAGAGMAGRPLSGVGNGMPGAGGNGAPGLAQGAAGGAGGHAAGSRGGAMAAGPMGAARGADKKGKPNAKVKAVTSAVERDGNLEALLGESPLVLPTVIGSNVRG</sequence>
<protein>
    <recommendedName>
        <fullName evidence="4">PPE family domain-containing protein</fullName>
    </recommendedName>
</protein>
<proteinExistence type="predicted"/>
<evidence type="ECO:0000256" key="1">
    <source>
        <dbReference type="SAM" id="MobiDB-lite"/>
    </source>
</evidence>
<dbReference type="EMBL" id="NQMQ01000011">
    <property type="protein sequence ID" value="PAJ70060.1"/>
    <property type="molecule type" value="Genomic_DNA"/>
</dbReference>
<name>A0A269PDT1_9CORY</name>
<feature type="region of interest" description="Disordered" evidence="1">
    <location>
        <begin position="500"/>
        <end position="536"/>
    </location>
</feature>
<gene>
    <name evidence="2" type="ORF">CIG21_06435</name>
</gene>
<feature type="region of interest" description="Disordered" evidence="1">
    <location>
        <begin position="409"/>
        <end position="439"/>
    </location>
</feature>
<dbReference type="AlphaFoldDB" id="A0A269PDT1"/>
<dbReference type="RefSeq" id="WP_095277109.1">
    <property type="nucleotide sequence ID" value="NZ_CP047655.1"/>
</dbReference>